<feature type="compositionally biased region" description="Low complexity" evidence="1">
    <location>
        <begin position="305"/>
        <end position="318"/>
    </location>
</feature>
<keyword evidence="2" id="KW-1133">Transmembrane helix</keyword>
<gene>
    <name evidence="3" type="ORF">ASPWEDRAFT_23621</name>
</gene>
<feature type="region of interest" description="Disordered" evidence="1">
    <location>
        <begin position="437"/>
        <end position="473"/>
    </location>
</feature>
<feature type="transmembrane region" description="Helical" evidence="2">
    <location>
        <begin position="390"/>
        <end position="415"/>
    </location>
</feature>
<dbReference type="EMBL" id="KV878209">
    <property type="protein sequence ID" value="OJJ41542.1"/>
    <property type="molecule type" value="Genomic_DNA"/>
</dbReference>
<feature type="compositionally biased region" description="Polar residues" evidence="1">
    <location>
        <begin position="1"/>
        <end position="23"/>
    </location>
</feature>
<keyword evidence="2" id="KW-0812">Transmembrane</keyword>
<proteinExistence type="predicted"/>
<sequence>MSEQSRLSVSPQAHVPSNPSSPASLRHRGPARAATLAEGSNIENLRRNSTLSDSVSDARHSLRSSTDDLFLPRVVKRNDADLPEDESYWQSTPLGLALLPAIAGVFFKNGSAVITDITLLILAAIFLNWSVRLPWDWYRSAQEIRQDKYCDTTDNPSGLGNSDNQENLDDSNPSTEDKKEHPRVSAAASAASEELYIHELVALASCFIFPIIGTWLLHAVRSNLSRPSEGLVSNYNLTIFLLASEIRPFSHLLKMVQARTLHLQRIVASSSDEDDKIDSSKVLDLTKRLEELEAHVAETAAARFSSESSTQNQSSQEQDNLVSQTSAEVRKSIHPEIEALNRAVRRYEKCTAITTYQTDSRLRDLEIQLRDAISLAAAAQRSSTQRSRGFSFILLDWVYALLMVPTQILISLAIFPVRTASRFLNYFKGMLFHTPSEMKPSKGKSSQSRNPQSSRRVQKVPADLRRPTREYSN</sequence>
<dbReference type="RefSeq" id="XP_040695218.1">
    <property type="nucleotide sequence ID" value="XM_040832509.1"/>
</dbReference>
<dbReference type="VEuPathDB" id="FungiDB:ASPWEDRAFT_23621"/>
<accession>A0A1L9S302</accession>
<feature type="region of interest" description="Disordered" evidence="1">
    <location>
        <begin position="303"/>
        <end position="329"/>
    </location>
</feature>
<feature type="transmembrane region" description="Helical" evidence="2">
    <location>
        <begin position="195"/>
        <end position="217"/>
    </location>
</feature>
<feature type="compositionally biased region" description="Polar residues" evidence="1">
    <location>
        <begin position="152"/>
        <end position="174"/>
    </location>
</feature>
<keyword evidence="2" id="KW-0472">Membrane</keyword>
<dbReference type="OrthoDB" id="5422510at2759"/>
<name>A0A1L9S302_ASPWE</name>
<dbReference type="GeneID" id="63748357"/>
<evidence type="ECO:0000313" key="4">
    <source>
        <dbReference type="Proteomes" id="UP000184383"/>
    </source>
</evidence>
<feature type="compositionally biased region" description="Low complexity" evidence="1">
    <location>
        <begin position="445"/>
        <end position="455"/>
    </location>
</feature>
<feature type="region of interest" description="Disordered" evidence="1">
    <location>
        <begin position="1"/>
        <end position="38"/>
    </location>
</feature>
<dbReference type="PANTHER" id="PTHR42032">
    <property type="entry name" value="YALI0E30679P"/>
    <property type="match status" value="1"/>
</dbReference>
<feature type="compositionally biased region" description="Basic and acidic residues" evidence="1">
    <location>
        <begin position="462"/>
        <end position="473"/>
    </location>
</feature>
<organism evidence="3 4">
    <name type="scientific">Aspergillus wentii DTO 134E9</name>
    <dbReference type="NCBI Taxonomy" id="1073089"/>
    <lineage>
        <taxon>Eukaryota</taxon>
        <taxon>Fungi</taxon>
        <taxon>Dikarya</taxon>
        <taxon>Ascomycota</taxon>
        <taxon>Pezizomycotina</taxon>
        <taxon>Eurotiomycetes</taxon>
        <taxon>Eurotiomycetidae</taxon>
        <taxon>Eurotiales</taxon>
        <taxon>Aspergillaceae</taxon>
        <taxon>Aspergillus</taxon>
        <taxon>Aspergillus subgen. Cremei</taxon>
    </lineage>
</organism>
<dbReference type="PANTHER" id="PTHR42032:SF1">
    <property type="entry name" value="YALI0E30679P"/>
    <property type="match status" value="1"/>
</dbReference>
<feature type="region of interest" description="Disordered" evidence="1">
    <location>
        <begin position="149"/>
        <end position="184"/>
    </location>
</feature>
<evidence type="ECO:0000256" key="1">
    <source>
        <dbReference type="SAM" id="MobiDB-lite"/>
    </source>
</evidence>
<keyword evidence="4" id="KW-1185">Reference proteome</keyword>
<dbReference type="Proteomes" id="UP000184383">
    <property type="component" value="Unassembled WGS sequence"/>
</dbReference>
<dbReference type="AlphaFoldDB" id="A0A1L9S302"/>
<evidence type="ECO:0000256" key="2">
    <source>
        <dbReference type="SAM" id="Phobius"/>
    </source>
</evidence>
<feature type="transmembrane region" description="Helical" evidence="2">
    <location>
        <begin position="113"/>
        <end position="131"/>
    </location>
</feature>
<dbReference type="STRING" id="1073089.A0A1L9S302"/>
<reference evidence="4" key="1">
    <citation type="journal article" date="2017" name="Genome Biol.">
        <title>Comparative genomics reveals high biological diversity and specific adaptations in the industrially and medically important fungal genus Aspergillus.</title>
        <authorList>
            <person name="de Vries R.P."/>
            <person name="Riley R."/>
            <person name="Wiebenga A."/>
            <person name="Aguilar-Osorio G."/>
            <person name="Amillis S."/>
            <person name="Uchima C.A."/>
            <person name="Anderluh G."/>
            <person name="Asadollahi M."/>
            <person name="Askin M."/>
            <person name="Barry K."/>
            <person name="Battaglia E."/>
            <person name="Bayram O."/>
            <person name="Benocci T."/>
            <person name="Braus-Stromeyer S.A."/>
            <person name="Caldana C."/>
            <person name="Canovas D."/>
            <person name="Cerqueira G.C."/>
            <person name="Chen F."/>
            <person name="Chen W."/>
            <person name="Choi C."/>
            <person name="Clum A."/>
            <person name="Dos Santos R.A."/>
            <person name="Damasio A.R."/>
            <person name="Diallinas G."/>
            <person name="Emri T."/>
            <person name="Fekete E."/>
            <person name="Flipphi M."/>
            <person name="Freyberg S."/>
            <person name="Gallo A."/>
            <person name="Gournas C."/>
            <person name="Habgood R."/>
            <person name="Hainaut M."/>
            <person name="Harispe M.L."/>
            <person name="Henrissat B."/>
            <person name="Hilden K.S."/>
            <person name="Hope R."/>
            <person name="Hossain A."/>
            <person name="Karabika E."/>
            <person name="Karaffa L."/>
            <person name="Karanyi Z."/>
            <person name="Krasevec N."/>
            <person name="Kuo A."/>
            <person name="Kusch H."/>
            <person name="LaButti K."/>
            <person name="Lagendijk E.L."/>
            <person name="Lapidus A."/>
            <person name="Levasseur A."/>
            <person name="Lindquist E."/>
            <person name="Lipzen A."/>
            <person name="Logrieco A.F."/>
            <person name="MacCabe A."/>
            <person name="Maekelae M.R."/>
            <person name="Malavazi I."/>
            <person name="Melin P."/>
            <person name="Meyer V."/>
            <person name="Mielnichuk N."/>
            <person name="Miskei M."/>
            <person name="Molnar A.P."/>
            <person name="Mule G."/>
            <person name="Ngan C.Y."/>
            <person name="Orejas M."/>
            <person name="Orosz E."/>
            <person name="Ouedraogo J.P."/>
            <person name="Overkamp K.M."/>
            <person name="Park H.-S."/>
            <person name="Perrone G."/>
            <person name="Piumi F."/>
            <person name="Punt P.J."/>
            <person name="Ram A.F."/>
            <person name="Ramon A."/>
            <person name="Rauscher S."/>
            <person name="Record E."/>
            <person name="Riano-Pachon D.M."/>
            <person name="Robert V."/>
            <person name="Roehrig J."/>
            <person name="Ruller R."/>
            <person name="Salamov A."/>
            <person name="Salih N.S."/>
            <person name="Samson R.A."/>
            <person name="Sandor E."/>
            <person name="Sanguinetti M."/>
            <person name="Schuetze T."/>
            <person name="Sepcic K."/>
            <person name="Shelest E."/>
            <person name="Sherlock G."/>
            <person name="Sophianopoulou V."/>
            <person name="Squina F.M."/>
            <person name="Sun H."/>
            <person name="Susca A."/>
            <person name="Todd R.B."/>
            <person name="Tsang A."/>
            <person name="Unkles S.E."/>
            <person name="van de Wiele N."/>
            <person name="van Rossen-Uffink D."/>
            <person name="Oliveira J.V."/>
            <person name="Vesth T.C."/>
            <person name="Visser J."/>
            <person name="Yu J.-H."/>
            <person name="Zhou M."/>
            <person name="Andersen M.R."/>
            <person name="Archer D.B."/>
            <person name="Baker S.E."/>
            <person name="Benoit I."/>
            <person name="Brakhage A.A."/>
            <person name="Braus G.H."/>
            <person name="Fischer R."/>
            <person name="Frisvad J.C."/>
            <person name="Goldman G.H."/>
            <person name="Houbraken J."/>
            <person name="Oakley B."/>
            <person name="Pocsi I."/>
            <person name="Scazzocchio C."/>
            <person name="Seiboth B."/>
            <person name="vanKuyk P.A."/>
            <person name="Wortman J."/>
            <person name="Dyer P.S."/>
            <person name="Grigoriev I.V."/>
        </authorList>
    </citation>
    <scope>NUCLEOTIDE SEQUENCE [LARGE SCALE GENOMIC DNA]</scope>
    <source>
        <strain evidence="4">DTO 134E9</strain>
    </source>
</reference>
<protein>
    <submittedName>
        <fullName evidence="3">Uncharacterized protein</fullName>
    </submittedName>
</protein>
<evidence type="ECO:0000313" key="3">
    <source>
        <dbReference type="EMBL" id="OJJ41542.1"/>
    </source>
</evidence>